<keyword evidence="5 8" id="KW-0472">Membrane</keyword>
<keyword evidence="6" id="KW-0807">Transducer</keyword>
<keyword evidence="6" id="KW-0297">G-protein coupled receptor</keyword>
<evidence type="ECO:0000259" key="9">
    <source>
        <dbReference type="PROSITE" id="PS50262"/>
    </source>
</evidence>
<dbReference type="PANTHER" id="PTHR22750">
    <property type="entry name" value="G-PROTEIN COUPLED RECEPTOR"/>
    <property type="match status" value="1"/>
</dbReference>
<dbReference type="Gene3D" id="1.20.1070.10">
    <property type="entry name" value="Rhodopsin 7-helix transmembrane proteins"/>
    <property type="match status" value="1"/>
</dbReference>
<dbReference type="Proteomes" id="UP001159428">
    <property type="component" value="Unassembled WGS sequence"/>
</dbReference>
<comment type="subcellular location">
    <subcellularLocation>
        <location evidence="1">Cell membrane</location>
        <topology evidence="1">Multi-pass membrane protein</topology>
    </subcellularLocation>
</comment>
<evidence type="ECO:0000256" key="1">
    <source>
        <dbReference type="ARBA" id="ARBA00004651"/>
    </source>
</evidence>
<evidence type="ECO:0000256" key="4">
    <source>
        <dbReference type="ARBA" id="ARBA00022989"/>
    </source>
</evidence>
<evidence type="ECO:0000256" key="3">
    <source>
        <dbReference type="ARBA" id="ARBA00022692"/>
    </source>
</evidence>
<dbReference type="PROSITE" id="PS00237">
    <property type="entry name" value="G_PROTEIN_RECEP_F1_1"/>
    <property type="match status" value="1"/>
</dbReference>
<feature type="region of interest" description="Disordered" evidence="7">
    <location>
        <begin position="276"/>
        <end position="295"/>
    </location>
</feature>
<evidence type="ECO:0000256" key="8">
    <source>
        <dbReference type="SAM" id="Phobius"/>
    </source>
</evidence>
<evidence type="ECO:0000256" key="7">
    <source>
        <dbReference type="SAM" id="MobiDB-lite"/>
    </source>
</evidence>
<name>A0AAU9WJ61_9CNID</name>
<evidence type="ECO:0000313" key="10">
    <source>
        <dbReference type="EMBL" id="CAH3113770.1"/>
    </source>
</evidence>
<dbReference type="Pfam" id="PF00001">
    <property type="entry name" value="7tm_1"/>
    <property type="match status" value="2"/>
</dbReference>
<feature type="transmembrane region" description="Helical" evidence="8">
    <location>
        <begin position="219"/>
        <end position="242"/>
    </location>
</feature>
<sequence>MLLSIIGNTLVLVAILKTPSLRSPSVIFLCNLALSDLLVGLVVQPVYMVEQMVKTVPKLQEAVGGMGFAGCGVSLSTMTAITVDRFLALHYHLQYPNLMTTSRAIYTIVTIWCIITLFSFSVLWSPRIYYFLVAFCITICLLVCLVCFIKIYRIVRRHQVQIHVQQQAVENSTDTNKQQIRQSTKSAKNIFIYFLVMILCYTPWFFVYIISAINNLNLIVLRTFPVTVVFVNSSINPFLYCWRIPELRTTVFKTARLLFCYDIIRYFNSCFRVDQPSGDPSRFSRRSARTKPKKKEAKEMRRIIVPLDNKASFILAIRGDTFELNFTSSCLPHFSVSDNEFTNKPVRFICYFCTWKASFVLHLWVNKNLYFRSCTY</sequence>
<gene>
    <name evidence="10" type="ORF">PMEA_00005494</name>
</gene>
<keyword evidence="11" id="KW-1185">Reference proteome</keyword>
<dbReference type="EMBL" id="CALNXJ010000014">
    <property type="protein sequence ID" value="CAH3113770.1"/>
    <property type="molecule type" value="Genomic_DNA"/>
</dbReference>
<feature type="transmembrane region" description="Helical" evidence="8">
    <location>
        <begin position="104"/>
        <end position="122"/>
    </location>
</feature>
<dbReference type="GO" id="GO:0004930">
    <property type="term" value="F:G protein-coupled receptor activity"/>
    <property type="evidence" value="ECO:0007669"/>
    <property type="project" value="UniProtKB-KW"/>
</dbReference>
<feature type="compositionally biased region" description="Basic residues" evidence="7">
    <location>
        <begin position="283"/>
        <end position="295"/>
    </location>
</feature>
<evidence type="ECO:0000256" key="5">
    <source>
        <dbReference type="ARBA" id="ARBA00023136"/>
    </source>
</evidence>
<comment type="similarity">
    <text evidence="6">Belongs to the G-protein coupled receptor 1 family.</text>
</comment>
<feature type="transmembrane region" description="Helical" evidence="8">
    <location>
        <begin position="128"/>
        <end position="149"/>
    </location>
</feature>
<dbReference type="CDD" id="cd00637">
    <property type="entry name" value="7tm_classA_rhodopsin-like"/>
    <property type="match status" value="1"/>
</dbReference>
<dbReference type="SUPFAM" id="SSF81321">
    <property type="entry name" value="Family A G protein-coupled receptor-like"/>
    <property type="match status" value="1"/>
</dbReference>
<accession>A0AAU9WJ61</accession>
<organism evidence="10 11">
    <name type="scientific">Pocillopora meandrina</name>
    <dbReference type="NCBI Taxonomy" id="46732"/>
    <lineage>
        <taxon>Eukaryota</taxon>
        <taxon>Metazoa</taxon>
        <taxon>Cnidaria</taxon>
        <taxon>Anthozoa</taxon>
        <taxon>Hexacorallia</taxon>
        <taxon>Scleractinia</taxon>
        <taxon>Astrocoeniina</taxon>
        <taxon>Pocilloporidae</taxon>
        <taxon>Pocillopora</taxon>
    </lineage>
</organism>
<dbReference type="InterPro" id="IPR000276">
    <property type="entry name" value="GPCR_Rhodpsn"/>
</dbReference>
<dbReference type="GO" id="GO:0005886">
    <property type="term" value="C:plasma membrane"/>
    <property type="evidence" value="ECO:0007669"/>
    <property type="project" value="UniProtKB-SubCell"/>
</dbReference>
<evidence type="ECO:0000313" key="11">
    <source>
        <dbReference type="Proteomes" id="UP001159428"/>
    </source>
</evidence>
<feature type="domain" description="G-protein coupled receptors family 1 profile" evidence="9">
    <location>
        <begin position="7"/>
        <end position="240"/>
    </location>
</feature>
<comment type="caution">
    <text evidence="10">The sequence shown here is derived from an EMBL/GenBank/DDBJ whole genome shotgun (WGS) entry which is preliminary data.</text>
</comment>
<feature type="transmembrane region" description="Helical" evidence="8">
    <location>
        <begin position="26"/>
        <end position="47"/>
    </location>
</feature>
<keyword evidence="6" id="KW-0675">Receptor</keyword>
<evidence type="ECO:0000256" key="6">
    <source>
        <dbReference type="RuleBase" id="RU000688"/>
    </source>
</evidence>
<keyword evidence="3 6" id="KW-0812">Transmembrane</keyword>
<feature type="transmembrane region" description="Helical" evidence="8">
    <location>
        <begin position="62"/>
        <end position="83"/>
    </location>
</feature>
<keyword evidence="4 8" id="KW-1133">Transmembrane helix</keyword>
<proteinExistence type="inferred from homology"/>
<dbReference type="InterPro" id="IPR017452">
    <property type="entry name" value="GPCR_Rhodpsn_7TM"/>
</dbReference>
<evidence type="ECO:0000256" key="2">
    <source>
        <dbReference type="ARBA" id="ARBA00022475"/>
    </source>
</evidence>
<dbReference type="AlphaFoldDB" id="A0AAU9WJ61"/>
<dbReference type="PROSITE" id="PS50262">
    <property type="entry name" value="G_PROTEIN_RECEP_F1_2"/>
    <property type="match status" value="1"/>
</dbReference>
<dbReference type="PRINTS" id="PR00237">
    <property type="entry name" value="GPCRRHODOPSN"/>
</dbReference>
<protein>
    <recommendedName>
        <fullName evidence="9">G-protein coupled receptors family 1 profile domain-containing protein</fullName>
    </recommendedName>
</protein>
<keyword evidence="2" id="KW-1003">Cell membrane</keyword>
<feature type="transmembrane region" description="Helical" evidence="8">
    <location>
        <begin position="190"/>
        <end position="213"/>
    </location>
</feature>
<reference evidence="10 11" key="1">
    <citation type="submission" date="2022-05" db="EMBL/GenBank/DDBJ databases">
        <authorList>
            <consortium name="Genoscope - CEA"/>
            <person name="William W."/>
        </authorList>
    </citation>
    <scope>NUCLEOTIDE SEQUENCE [LARGE SCALE GENOMIC DNA]</scope>
</reference>
<dbReference type="SMART" id="SM01381">
    <property type="entry name" value="7TM_GPCR_Srsx"/>
    <property type="match status" value="1"/>
</dbReference>